<evidence type="ECO:0000313" key="2">
    <source>
        <dbReference type="EMBL" id="OHA26907.1"/>
    </source>
</evidence>
<dbReference type="Proteomes" id="UP000177565">
    <property type="component" value="Unassembled WGS sequence"/>
</dbReference>
<evidence type="ECO:0000313" key="3">
    <source>
        <dbReference type="Proteomes" id="UP000177565"/>
    </source>
</evidence>
<dbReference type="EMBL" id="MHRQ01000014">
    <property type="protein sequence ID" value="OHA26907.1"/>
    <property type="molecule type" value="Genomic_DNA"/>
</dbReference>
<dbReference type="STRING" id="1802312.A3C06_02170"/>
<feature type="compositionally biased region" description="Basic and acidic residues" evidence="1">
    <location>
        <begin position="34"/>
        <end position="58"/>
    </location>
</feature>
<reference evidence="2 3" key="1">
    <citation type="journal article" date="2016" name="Nat. Commun.">
        <title>Thousands of microbial genomes shed light on interconnected biogeochemical processes in an aquifer system.</title>
        <authorList>
            <person name="Anantharaman K."/>
            <person name="Brown C.T."/>
            <person name="Hug L.A."/>
            <person name="Sharon I."/>
            <person name="Castelle C.J."/>
            <person name="Probst A.J."/>
            <person name="Thomas B.C."/>
            <person name="Singh A."/>
            <person name="Wilkins M.J."/>
            <person name="Karaoz U."/>
            <person name="Brodie E.L."/>
            <person name="Williams K.H."/>
            <person name="Hubbard S.S."/>
            <person name="Banfield J.F."/>
        </authorList>
    </citation>
    <scope>NUCLEOTIDE SEQUENCE [LARGE SCALE GENOMIC DNA]</scope>
</reference>
<organism evidence="2 3">
    <name type="scientific">Candidatus Taylorbacteria bacterium RIFCSPHIGHO2_02_FULL_46_13</name>
    <dbReference type="NCBI Taxonomy" id="1802312"/>
    <lineage>
        <taxon>Bacteria</taxon>
        <taxon>Candidatus Tayloriibacteriota</taxon>
    </lineage>
</organism>
<accession>A0A1G2MSN4</accession>
<protein>
    <submittedName>
        <fullName evidence="2">Uncharacterized protein</fullName>
    </submittedName>
</protein>
<name>A0A1G2MSN4_9BACT</name>
<dbReference type="AlphaFoldDB" id="A0A1G2MSN4"/>
<comment type="caution">
    <text evidence="2">The sequence shown here is derived from an EMBL/GenBank/DDBJ whole genome shotgun (WGS) entry which is preliminary data.</text>
</comment>
<sequence>MNIEHIPQPEDSSEDDGAVSFSQEGGENVIFDKTSADERKEEIDKEQQERDKQLLEKLKDRPDMVERLREELKVENDPLQKKSSRQLLLRNISNAFKETMEESHTILEMNPGSLYSIFKNADEKQVEYWILQILEGYQELDATEKERRALGLRGLSTLVNRDYFISTASKYLPELGIDLDTSKTTVVSVVSSSKKSGFFSKIKKLFGGR</sequence>
<feature type="region of interest" description="Disordered" evidence="1">
    <location>
        <begin position="1"/>
        <end position="58"/>
    </location>
</feature>
<gene>
    <name evidence="2" type="ORF">A3C06_02170</name>
</gene>
<evidence type="ECO:0000256" key="1">
    <source>
        <dbReference type="SAM" id="MobiDB-lite"/>
    </source>
</evidence>
<proteinExistence type="predicted"/>